<evidence type="ECO:0000313" key="7">
    <source>
        <dbReference type="EMBL" id="KAG5588362.1"/>
    </source>
</evidence>
<reference evidence="7 8" key="1">
    <citation type="submission" date="2020-09" db="EMBL/GenBank/DDBJ databases">
        <title>De no assembly of potato wild relative species, Solanum commersonii.</title>
        <authorList>
            <person name="Cho K."/>
        </authorList>
    </citation>
    <scope>NUCLEOTIDE SEQUENCE [LARGE SCALE GENOMIC DNA]</scope>
    <source>
        <strain evidence="7">LZ3.2</strain>
        <tissue evidence="7">Leaf</tissue>
    </source>
</reference>
<dbReference type="GO" id="GO:0005576">
    <property type="term" value="C:extracellular region"/>
    <property type="evidence" value="ECO:0007669"/>
    <property type="project" value="UniProtKB-SubCell"/>
</dbReference>
<keyword evidence="5 6" id="KW-0732">Signal</keyword>
<evidence type="ECO:0000313" key="8">
    <source>
        <dbReference type="Proteomes" id="UP000824120"/>
    </source>
</evidence>
<sequence length="396" mass="46775">MAFSSIEIFLLLLLLITPLDLSVAKKRCVIQTRYEVHVINKLPANTAQLELHCASGNDDLGYHYPAINEDFNWEFCEFIMDRTLFFCHFWWGSNDRNFIVYNDPVYCVKRGKFINYLHYCKWEVRADGFYLENYNDSMLLIAPLNLSFAKKCIFSKKYEVHVINKLPTSTPELRVHCASKNREVGDQILPINGDLNWSFCESFLDKTLYFCHFWWGSKDKSFDVYDDPSYCVKSGKNSNLLKYCKWEVHVINKLPPNTPPLQVHCASKNQELRNINLPIDEDFNWSFCERLFASTLYCFHFWWGSKDKSFTVYDHPNYCVHNGPTRNEINYCKWEVKEDGFYLEQYNASNDTYYMHRNNVHIINKLPSNTPQLQVHCASKDDEIANDYLDIDEDLH</sequence>
<organism evidence="7 8">
    <name type="scientific">Solanum commersonii</name>
    <name type="common">Commerson's wild potato</name>
    <name type="synonym">Commerson's nightshade</name>
    <dbReference type="NCBI Taxonomy" id="4109"/>
    <lineage>
        <taxon>Eukaryota</taxon>
        <taxon>Viridiplantae</taxon>
        <taxon>Streptophyta</taxon>
        <taxon>Embryophyta</taxon>
        <taxon>Tracheophyta</taxon>
        <taxon>Spermatophyta</taxon>
        <taxon>Magnoliopsida</taxon>
        <taxon>eudicotyledons</taxon>
        <taxon>Gunneridae</taxon>
        <taxon>Pentapetalae</taxon>
        <taxon>asterids</taxon>
        <taxon>lamiids</taxon>
        <taxon>Solanales</taxon>
        <taxon>Solanaceae</taxon>
        <taxon>Solanoideae</taxon>
        <taxon>Solaneae</taxon>
        <taxon>Solanum</taxon>
    </lineage>
</organism>
<feature type="signal peptide" evidence="6">
    <location>
        <begin position="1"/>
        <end position="24"/>
    </location>
</feature>
<evidence type="ECO:0000256" key="4">
    <source>
        <dbReference type="ARBA" id="ARBA00022525"/>
    </source>
</evidence>
<name>A0A9J5XKT2_SOLCO</name>
<dbReference type="Proteomes" id="UP000824120">
    <property type="component" value="Chromosome 9"/>
</dbReference>
<dbReference type="AlphaFoldDB" id="A0A9J5XKT2"/>
<dbReference type="Pfam" id="PF05938">
    <property type="entry name" value="Self-incomp_S1"/>
    <property type="match status" value="3"/>
</dbReference>
<dbReference type="PANTHER" id="PTHR31232">
    <property type="match status" value="1"/>
</dbReference>
<evidence type="ECO:0000256" key="2">
    <source>
        <dbReference type="ARBA" id="ARBA00005581"/>
    </source>
</evidence>
<dbReference type="InterPro" id="IPR010264">
    <property type="entry name" value="Self-incomp_S1"/>
</dbReference>
<comment type="similarity">
    <text evidence="2">Belongs to the plant self-incompatibility (S1) protein family.</text>
</comment>
<dbReference type="EMBL" id="JACXVP010000009">
    <property type="protein sequence ID" value="KAG5588362.1"/>
    <property type="molecule type" value="Genomic_DNA"/>
</dbReference>
<accession>A0A9J5XKT2</accession>
<evidence type="ECO:0000256" key="5">
    <source>
        <dbReference type="ARBA" id="ARBA00022729"/>
    </source>
</evidence>
<keyword evidence="3" id="KW-0713">Self-incompatibility</keyword>
<keyword evidence="8" id="KW-1185">Reference proteome</keyword>
<evidence type="ECO:0000256" key="1">
    <source>
        <dbReference type="ARBA" id="ARBA00004613"/>
    </source>
</evidence>
<evidence type="ECO:0008006" key="9">
    <source>
        <dbReference type="Google" id="ProtNLM"/>
    </source>
</evidence>
<evidence type="ECO:0000256" key="6">
    <source>
        <dbReference type="SAM" id="SignalP"/>
    </source>
</evidence>
<protein>
    <recommendedName>
        <fullName evidence="9">S-protein homolog</fullName>
    </recommendedName>
</protein>
<evidence type="ECO:0000256" key="3">
    <source>
        <dbReference type="ARBA" id="ARBA00022471"/>
    </source>
</evidence>
<feature type="chain" id="PRO_5039955583" description="S-protein homolog" evidence="6">
    <location>
        <begin position="25"/>
        <end position="396"/>
    </location>
</feature>
<dbReference type="OrthoDB" id="1900999at2759"/>
<comment type="subcellular location">
    <subcellularLocation>
        <location evidence="1">Secreted</location>
    </subcellularLocation>
</comment>
<dbReference type="GO" id="GO:0060320">
    <property type="term" value="P:rejection of self pollen"/>
    <property type="evidence" value="ECO:0007669"/>
    <property type="project" value="UniProtKB-KW"/>
</dbReference>
<comment type="caution">
    <text evidence="7">The sequence shown here is derived from an EMBL/GenBank/DDBJ whole genome shotgun (WGS) entry which is preliminary data.</text>
</comment>
<keyword evidence="4" id="KW-0964">Secreted</keyword>
<gene>
    <name evidence="7" type="ORF">H5410_048796</name>
</gene>
<proteinExistence type="inferred from homology"/>
<dbReference type="PANTHER" id="PTHR31232:SF165">
    <property type="entry name" value="S-PROTEIN HOMOLOG"/>
    <property type="match status" value="1"/>
</dbReference>